<organism evidence="11 12">
    <name type="scientific">Sinanodonta woodiana</name>
    <name type="common">Chinese pond mussel</name>
    <name type="synonym">Anodonta woodiana</name>
    <dbReference type="NCBI Taxonomy" id="1069815"/>
    <lineage>
        <taxon>Eukaryota</taxon>
        <taxon>Metazoa</taxon>
        <taxon>Spiralia</taxon>
        <taxon>Lophotrochozoa</taxon>
        <taxon>Mollusca</taxon>
        <taxon>Bivalvia</taxon>
        <taxon>Autobranchia</taxon>
        <taxon>Heteroconchia</taxon>
        <taxon>Palaeoheterodonta</taxon>
        <taxon>Unionida</taxon>
        <taxon>Unionoidea</taxon>
        <taxon>Unionidae</taxon>
        <taxon>Unioninae</taxon>
        <taxon>Sinanodonta</taxon>
    </lineage>
</organism>
<dbReference type="Proteomes" id="UP001634394">
    <property type="component" value="Unassembled WGS sequence"/>
</dbReference>
<dbReference type="PANTHER" id="PTHR23292">
    <property type="entry name" value="LIPOPOLYSACCHARIDE-INDUCED TUMOR NECROSIS FACTOR-ALPHA FACTOR"/>
    <property type="match status" value="1"/>
</dbReference>
<dbReference type="InterPro" id="IPR006629">
    <property type="entry name" value="LITAF"/>
</dbReference>
<dbReference type="GO" id="GO:0031902">
    <property type="term" value="C:late endosome membrane"/>
    <property type="evidence" value="ECO:0007669"/>
    <property type="project" value="UniProtKB-SubCell"/>
</dbReference>
<feature type="domain" description="LITAF" evidence="10">
    <location>
        <begin position="72"/>
        <end position="156"/>
    </location>
</feature>
<gene>
    <name evidence="11" type="ORF">ACJMK2_035429</name>
</gene>
<feature type="region of interest" description="Disordered" evidence="8">
    <location>
        <begin position="1"/>
        <end position="22"/>
    </location>
</feature>
<keyword evidence="9" id="KW-1133">Transmembrane helix</keyword>
<evidence type="ECO:0000256" key="7">
    <source>
        <dbReference type="ARBA" id="ARBA00023136"/>
    </source>
</evidence>
<dbReference type="GO" id="GO:0005765">
    <property type="term" value="C:lysosomal membrane"/>
    <property type="evidence" value="ECO:0007669"/>
    <property type="project" value="UniProtKB-SubCell"/>
</dbReference>
<keyword evidence="6" id="KW-0862">Zinc</keyword>
<evidence type="ECO:0000313" key="12">
    <source>
        <dbReference type="Proteomes" id="UP001634394"/>
    </source>
</evidence>
<dbReference type="PANTHER" id="PTHR23292:SF6">
    <property type="entry name" value="FI16602P1-RELATED"/>
    <property type="match status" value="1"/>
</dbReference>
<dbReference type="EMBL" id="JBJQND010000005">
    <property type="protein sequence ID" value="KAL3877775.1"/>
    <property type="molecule type" value="Genomic_DNA"/>
</dbReference>
<evidence type="ECO:0000256" key="9">
    <source>
        <dbReference type="SAM" id="Phobius"/>
    </source>
</evidence>
<dbReference type="PROSITE" id="PS51837">
    <property type="entry name" value="LITAF"/>
    <property type="match status" value="1"/>
</dbReference>
<evidence type="ECO:0000256" key="1">
    <source>
        <dbReference type="ARBA" id="ARBA00004414"/>
    </source>
</evidence>
<accession>A0ABD3WUX5</accession>
<proteinExistence type="inferred from homology"/>
<evidence type="ECO:0000256" key="2">
    <source>
        <dbReference type="ARBA" id="ARBA00004481"/>
    </source>
</evidence>
<evidence type="ECO:0000313" key="11">
    <source>
        <dbReference type="EMBL" id="KAL3877775.1"/>
    </source>
</evidence>
<keyword evidence="7 9" id="KW-0472">Membrane</keyword>
<feature type="transmembrane region" description="Helical" evidence="9">
    <location>
        <begin position="110"/>
        <end position="132"/>
    </location>
</feature>
<dbReference type="InterPro" id="IPR037519">
    <property type="entry name" value="LITAF_fam"/>
</dbReference>
<name>A0ABD3WUX5_SINWO</name>
<evidence type="ECO:0000256" key="3">
    <source>
        <dbReference type="ARBA" id="ARBA00004630"/>
    </source>
</evidence>
<evidence type="ECO:0000256" key="4">
    <source>
        <dbReference type="ARBA" id="ARBA00005975"/>
    </source>
</evidence>
<comment type="caution">
    <text evidence="11">The sequence shown here is derived from an EMBL/GenBank/DDBJ whole genome shotgun (WGS) entry which is preliminary data.</text>
</comment>
<keyword evidence="12" id="KW-1185">Reference proteome</keyword>
<keyword evidence="9" id="KW-0812">Transmembrane</keyword>
<dbReference type="Pfam" id="PF10601">
    <property type="entry name" value="zf-LITAF-like"/>
    <property type="match status" value="1"/>
</dbReference>
<evidence type="ECO:0000256" key="8">
    <source>
        <dbReference type="SAM" id="MobiDB-lite"/>
    </source>
</evidence>
<sequence length="157" mass="16787">MSGAPPPYPGEKGAGVPAYGQPGAPAYGQPGAPAYGQPGAPAYGQPAYPQYGQPAQYNPPHVIQGANTTVVVAQPTVTLVQHFRESPVRMTCPHCRADIVTATFYETGTLTWVACFVIAVLGFWLGCCLIPFCIDACKDCVHQCPNCRQQLGRYNRM</sequence>
<evidence type="ECO:0000256" key="5">
    <source>
        <dbReference type="ARBA" id="ARBA00022723"/>
    </source>
</evidence>
<reference evidence="11 12" key="1">
    <citation type="submission" date="2024-11" db="EMBL/GenBank/DDBJ databases">
        <title>Chromosome-level genome assembly of the freshwater bivalve Anodonta woodiana.</title>
        <authorList>
            <person name="Chen X."/>
        </authorList>
    </citation>
    <scope>NUCLEOTIDE SEQUENCE [LARGE SCALE GENOMIC DNA]</scope>
    <source>
        <strain evidence="11">MN2024</strain>
        <tissue evidence="11">Gills</tissue>
    </source>
</reference>
<keyword evidence="5" id="KW-0479">Metal-binding</keyword>
<dbReference type="GO" id="GO:0046872">
    <property type="term" value="F:metal ion binding"/>
    <property type="evidence" value="ECO:0007669"/>
    <property type="project" value="UniProtKB-KW"/>
</dbReference>
<evidence type="ECO:0000256" key="6">
    <source>
        <dbReference type="ARBA" id="ARBA00022833"/>
    </source>
</evidence>
<protein>
    <recommendedName>
        <fullName evidence="10">LITAF domain-containing protein</fullName>
    </recommendedName>
</protein>
<comment type="subcellular location">
    <subcellularLocation>
        <location evidence="2">Endosome membrane</location>
        <topology evidence="2">Peripheral membrane protein</topology>
    </subcellularLocation>
    <subcellularLocation>
        <location evidence="1">Late endosome membrane</location>
    </subcellularLocation>
    <subcellularLocation>
        <location evidence="3">Lysosome membrane</location>
        <topology evidence="3">Peripheral membrane protein</topology>
        <orientation evidence="3">Cytoplasmic side</orientation>
    </subcellularLocation>
</comment>
<dbReference type="AlphaFoldDB" id="A0ABD3WUX5"/>
<comment type="similarity">
    <text evidence="4">Belongs to the CDIP1/LITAF family.</text>
</comment>
<evidence type="ECO:0000259" key="10">
    <source>
        <dbReference type="PROSITE" id="PS51837"/>
    </source>
</evidence>
<dbReference type="SMART" id="SM00714">
    <property type="entry name" value="LITAF"/>
    <property type="match status" value="1"/>
</dbReference>